<dbReference type="InterPro" id="IPR014756">
    <property type="entry name" value="Ig_E-set"/>
</dbReference>
<evidence type="ECO:0000313" key="1">
    <source>
        <dbReference type="EMBL" id="UQF77810.1"/>
    </source>
</evidence>
<dbReference type="SUPFAM" id="SSF51445">
    <property type="entry name" value="(Trans)glycosidases"/>
    <property type="match status" value="1"/>
</dbReference>
<evidence type="ECO:0000313" key="2">
    <source>
        <dbReference type="Proteomes" id="UP000831562"/>
    </source>
</evidence>
<dbReference type="InterPro" id="IPR013783">
    <property type="entry name" value="Ig-like_fold"/>
</dbReference>
<reference evidence="1" key="1">
    <citation type="submission" date="2022-05" db="EMBL/GenBank/DDBJ databases">
        <title>Using nanopore sequencing to obtain complete genomes from saliva samples.</title>
        <authorList>
            <person name="Baker J.L."/>
        </authorList>
    </citation>
    <scope>NUCLEOTIDE SEQUENCE</scope>
    <source>
        <strain evidence="1">JCVI-JB-Lp32</strain>
    </source>
</reference>
<dbReference type="InterPro" id="IPR004185">
    <property type="entry name" value="Glyco_hydro_13_lg-like_dom"/>
</dbReference>
<dbReference type="Gene3D" id="3.20.20.80">
    <property type="entry name" value="Glycosidases"/>
    <property type="match status" value="1"/>
</dbReference>
<dbReference type="GO" id="GO:0005975">
    <property type="term" value="P:carbohydrate metabolic process"/>
    <property type="evidence" value="ECO:0007669"/>
    <property type="project" value="InterPro"/>
</dbReference>
<gene>
    <name evidence="1" type="ORF">M3I19_05870</name>
</gene>
<accession>A0A9E7ACQ8</accession>
<proteinExistence type="predicted"/>
<dbReference type="InterPro" id="IPR017853">
    <property type="entry name" value="GH"/>
</dbReference>
<dbReference type="GO" id="GO:0004553">
    <property type="term" value="F:hydrolase activity, hydrolyzing O-glycosyl compounds"/>
    <property type="evidence" value="ECO:0007669"/>
    <property type="project" value="InterPro"/>
</dbReference>
<name>A0A9E7ACQ8_9ACTN</name>
<dbReference type="EMBL" id="CP097092">
    <property type="protein sequence ID" value="UQF77810.1"/>
    <property type="molecule type" value="Genomic_DNA"/>
</dbReference>
<dbReference type="Gene3D" id="2.60.40.10">
    <property type="entry name" value="Immunoglobulins"/>
    <property type="match status" value="1"/>
</dbReference>
<dbReference type="SUPFAM" id="SSF81296">
    <property type="entry name" value="E set domains"/>
    <property type="match status" value="1"/>
</dbReference>
<sequence>MQAFHNTSNIVCRDPKGAVELGTSATIRIFAWDDDVQSVTLRLWQEYGPESSSEAQVLSGEKRVVMQKSDFAGALPTGVPDYAQCFEAIVKPAATGLIWYRFELQASDGAVWSYGAQENRCTGVGSFAYGEPPSFQITCYKSRGSFAGVEDPSWYKGGVVYQIFPDRFARDANWHERTKQALAVPRNGVSRQLVEDWEKTPEYQRDANGRITEWDFYGGSLAGIEEKLSVLGKPWNNCALFESYLCCF</sequence>
<organism evidence="1 2">
    <name type="scientific">Lancefieldella parvula</name>
    <dbReference type="NCBI Taxonomy" id="1382"/>
    <lineage>
        <taxon>Bacteria</taxon>
        <taxon>Bacillati</taxon>
        <taxon>Actinomycetota</taxon>
        <taxon>Coriobacteriia</taxon>
        <taxon>Coriobacteriales</taxon>
        <taxon>Atopobiaceae</taxon>
        <taxon>Lancefieldella</taxon>
    </lineage>
</organism>
<dbReference type="AlphaFoldDB" id="A0A9E7ACQ8"/>
<protein>
    <submittedName>
        <fullName evidence="1">Uncharacterized protein</fullName>
    </submittedName>
</protein>
<dbReference type="Proteomes" id="UP000831562">
    <property type="component" value="Chromosome"/>
</dbReference>
<dbReference type="CDD" id="cd02857">
    <property type="entry name" value="E_set_CDase_PDE_N"/>
    <property type="match status" value="1"/>
</dbReference>